<reference evidence="7 8" key="1">
    <citation type="journal article" date="2018" name="Nat. Biotechnol.">
        <title>A standardized bacterial taxonomy based on genome phylogeny substantially revises the tree of life.</title>
        <authorList>
            <person name="Parks D.H."/>
            <person name="Chuvochina M."/>
            <person name="Waite D.W."/>
            <person name="Rinke C."/>
            <person name="Skarshewski A."/>
            <person name="Chaumeil P.A."/>
            <person name="Hugenholtz P."/>
        </authorList>
    </citation>
    <scope>NUCLEOTIDE SEQUENCE [LARGE SCALE GENOMIC DNA]</scope>
    <source>
        <strain evidence="7">UBA9158</strain>
    </source>
</reference>
<feature type="non-terminal residue" evidence="7">
    <location>
        <position position="1"/>
    </location>
</feature>
<proteinExistence type="predicted"/>
<dbReference type="InterPro" id="IPR018303">
    <property type="entry name" value="ATPase_P-typ_P_site"/>
</dbReference>
<dbReference type="InterPro" id="IPR023298">
    <property type="entry name" value="ATPase_P-typ_TM_dom_sf"/>
</dbReference>
<evidence type="ECO:0000256" key="1">
    <source>
        <dbReference type="ARBA" id="ARBA00004370"/>
    </source>
</evidence>
<name>A0A3C1KNJ0_9GAMM</name>
<dbReference type="Pfam" id="PF13246">
    <property type="entry name" value="Cation_ATPase"/>
    <property type="match status" value="1"/>
</dbReference>
<dbReference type="Proteomes" id="UP000259273">
    <property type="component" value="Unassembled WGS sequence"/>
</dbReference>
<keyword evidence="4 6" id="KW-1133">Transmembrane helix</keyword>
<keyword evidence="3" id="KW-0460">Magnesium</keyword>
<keyword evidence="5 6" id="KW-0472">Membrane</keyword>
<dbReference type="Gene3D" id="1.20.1110.10">
    <property type="entry name" value="Calcium-transporting ATPase, transmembrane domain"/>
    <property type="match status" value="1"/>
</dbReference>
<feature type="non-terminal residue" evidence="7">
    <location>
        <position position="220"/>
    </location>
</feature>
<dbReference type="PANTHER" id="PTHR24093">
    <property type="entry name" value="CATION TRANSPORTING ATPASE"/>
    <property type="match status" value="1"/>
</dbReference>
<dbReference type="AlphaFoldDB" id="A0A3C1KNJ0"/>
<evidence type="ECO:0000256" key="4">
    <source>
        <dbReference type="ARBA" id="ARBA00022989"/>
    </source>
</evidence>
<comment type="caution">
    <text evidence="7">The sequence shown here is derived from an EMBL/GenBank/DDBJ whole genome shotgun (WGS) entry which is preliminary data.</text>
</comment>
<gene>
    <name evidence="7" type="ORF">DCP75_09330</name>
</gene>
<evidence type="ECO:0000256" key="5">
    <source>
        <dbReference type="ARBA" id="ARBA00023136"/>
    </source>
</evidence>
<evidence type="ECO:0000313" key="7">
    <source>
        <dbReference type="EMBL" id="HAN27904.1"/>
    </source>
</evidence>
<dbReference type="SUPFAM" id="SSF81660">
    <property type="entry name" value="Metal cation-transporting ATPase, ATP-binding domain N"/>
    <property type="match status" value="1"/>
</dbReference>
<dbReference type="GO" id="GO:0005886">
    <property type="term" value="C:plasma membrane"/>
    <property type="evidence" value="ECO:0007669"/>
    <property type="project" value="TreeGrafter"/>
</dbReference>
<dbReference type="SUPFAM" id="SSF81665">
    <property type="entry name" value="Calcium ATPase, transmembrane domain M"/>
    <property type="match status" value="1"/>
</dbReference>
<dbReference type="PRINTS" id="PR00121">
    <property type="entry name" value="NAKATPASE"/>
</dbReference>
<feature type="transmembrane region" description="Helical" evidence="6">
    <location>
        <begin position="6"/>
        <end position="24"/>
    </location>
</feature>
<evidence type="ECO:0000256" key="3">
    <source>
        <dbReference type="ARBA" id="ARBA00022842"/>
    </source>
</evidence>
<organism evidence="7 8">
    <name type="scientific">Haliea salexigens</name>
    <dbReference type="NCBI Taxonomy" id="287487"/>
    <lineage>
        <taxon>Bacteria</taxon>
        <taxon>Pseudomonadati</taxon>
        <taxon>Pseudomonadota</taxon>
        <taxon>Gammaproteobacteria</taxon>
        <taxon>Cellvibrionales</taxon>
        <taxon>Halieaceae</taxon>
        <taxon>Haliea</taxon>
    </lineage>
</organism>
<dbReference type="PANTHER" id="PTHR24093:SF506">
    <property type="entry name" value="CATION-TRANSPORTING ATPASE PMA1"/>
    <property type="match status" value="1"/>
</dbReference>
<dbReference type="GO" id="GO:0000166">
    <property type="term" value="F:nucleotide binding"/>
    <property type="evidence" value="ECO:0007669"/>
    <property type="project" value="InterPro"/>
</dbReference>
<dbReference type="GO" id="GO:0005388">
    <property type="term" value="F:P-type calcium transporter activity"/>
    <property type="evidence" value="ECO:0007669"/>
    <property type="project" value="TreeGrafter"/>
</dbReference>
<dbReference type="InterPro" id="IPR023299">
    <property type="entry name" value="ATPase_P-typ_cyto_dom_N"/>
</dbReference>
<keyword evidence="2 6" id="KW-0812">Transmembrane</keyword>
<dbReference type="PROSITE" id="PS00154">
    <property type="entry name" value="ATPASE_E1_E2"/>
    <property type="match status" value="1"/>
</dbReference>
<accession>A0A3C1KNJ0</accession>
<evidence type="ECO:0000256" key="6">
    <source>
        <dbReference type="SAM" id="Phobius"/>
    </source>
</evidence>
<protein>
    <submittedName>
        <fullName evidence="7">ATPase</fullName>
    </submittedName>
</protein>
<sequence>EVSIALSVAAIPEGLPIVATIALARGMWRMARRNALITRLSAVETLGATGIILTDKTGTLTENRMAVTALLLGDTDITWNTGENAAPASEAVRRLLERAALCSNAALSEDQQGDGQGVGDPTELALLVAAAQLGLDRPALLAATPEVREEPFNAEDKRMATIHRDAHGFFTAVKGAPESLLPLCRTELVESGERELDAARRDHWLQRAESLAARGLRTLG</sequence>
<dbReference type="Gene3D" id="3.40.1110.10">
    <property type="entry name" value="Calcium-transporting ATPase, cytoplasmic domain N"/>
    <property type="match status" value="1"/>
</dbReference>
<evidence type="ECO:0000313" key="8">
    <source>
        <dbReference type="Proteomes" id="UP000259273"/>
    </source>
</evidence>
<comment type="subcellular location">
    <subcellularLocation>
        <location evidence="1">Membrane</location>
    </subcellularLocation>
</comment>
<dbReference type="EMBL" id="DMND01000130">
    <property type="protein sequence ID" value="HAN27904.1"/>
    <property type="molecule type" value="Genomic_DNA"/>
</dbReference>
<evidence type="ECO:0000256" key="2">
    <source>
        <dbReference type="ARBA" id="ARBA00022692"/>
    </source>
</evidence>